<evidence type="ECO:0000313" key="3">
    <source>
        <dbReference type="EMBL" id="OOQ59338.1"/>
    </source>
</evidence>
<dbReference type="SUPFAM" id="SSF50249">
    <property type="entry name" value="Nucleic acid-binding proteins"/>
    <property type="match status" value="1"/>
</dbReference>
<proteinExistence type="predicted"/>
<organism evidence="3 4">
    <name type="scientific">Mucilaginibacter pedocola</name>
    <dbReference type="NCBI Taxonomy" id="1792845"/>
    <lineage>
        <taxon>Bacteria</taxon>
        <taxon>Pseudomonadati</taxon>
        <taxon>Bacteroidota</taxon>
        <taxon>Sphingobacteriia</taxon>
        <taxon>Sphingobacteriales</taxon>
        <taxon>Sphingobacteriaceae</taxon>
        <taxon>Mucilaginibacter</taxon>
    </lineage>
</organism>
<dbReference type="Proteomes" id="UP000189739">
    <property type="component" value="Unassembled WGS sequence"/>
</dbReference>
<dbReference type="EMBL" id="MBTF01000013">
    <property type="protein sequence ID" value="OOQ59338.1"/>
    <property type="molecule type" value="Genomic_DNA"/>
</dbReference>
<dbReference type="Pfam" id="PF00436">
    <property type="entry name" value="SSB"/>
    <property type="match status" value="1"/>
</dbReference>
<evidence type="ECO:0000256" key="2">
    <source>
        <dbReference type="PROSITE-ProRule" id="PRU00252"/>
    </source>
</evidence>
<dbReference type="GO" id="GO:0003697">
    <property type="term" value="F:single-stranded DNA binding"/>
    <property type="evidence" value="ECO:0007669"/>
    <property type="project" value="InterPro"/>
</dbReference>
<keyword evidence="1 2" id="KW-0238">DNA-binding</keyword>
<gene>
    <name evidence="3" type="ORF">BC343_27975</name>
</gene>
<dbReference type="Gene3D" id="2.40.50.140">
    <property type="entry name" value="Nucleic acid-binding proteins"/>
    <property type="match status" value="1"/>
</dbReference>
<accession>A0A1S9PFG4</accession>
<dbReference type="PROSITE" id="PS50935">
    <property type="entry name" value="SSB"/>
    <property type="match status" value="1"/>
</dbReference>
<name>A0A1S9PFG4_9SPHI</name>
<dbReference type="InterPro" id="IPR000424">
    <property type="entry name" value="Primosome_PriB/ssb"/>
</dbReference>
<reference evidence="3 4" key="1">
    <citation type="submission" date="2016-07" db="EMBL/GenBank/DDBJ databases">
        <title>Genomic analysis of zinc-resistant bacterium Mucilaginibacter pedocola TBZ30.</title>
        <authorList>
            <person name="Huang J."/>
            <person name="Tang J."/>
        </authorList>
    </citation>
    <scope>NUCLEOTIDE SEQUENCE [LARGE SCALE GENOMIC DNA]</scope>
    <source>
        <strain evidence="3 4">TBZ30</strain>
    </source>
</reference>
<dbReference type="InterPro" id="IPR012340">
    <property type="entry name" value="NA-bd_OB-fold"/>
</dbReference>
<sequence length="116" mass="12866">MLNNIGVNRVILLGTLGEGISECTDTEGNAFLCISLHTSEQVKKESKQPPHHEYHKVKVPQKLLAQDGLKLRAGQTLYVEGKIHTTSFVDEQRVRRYNLEVIAGRIEVVGAAMADI</sequence>
<keyword evidence="4" id="KW-1185">Reference proteome</keyword>
<dbReference type="AlphaFoldDB" id="A0A1S9PFG4"/>
<dbReference type="STRING" id="1792845.BC343_27975"/>
<evidence type="ECO:0000256" key="1">
    <source>
        <dbReference type="ARBA" id="ARBA00023125"/>
    </source>
</evidence>
<protein>
    <recommendedName>
        <fullName evidence="5">Single-stranded DNA-binding protein</fullName>
    </recommendedName>
</protein>
<dbReference type="RefSeq" id="WP_078348661.1">
    <property type="nucleotide sequence ID" value="NZ_MBTF01000013.1"/>
</dbReference>
<evidence type="ECO:0000313" key="4">
    <source>
        <dbReference type="Proteomes" id="UP000189739"/>
    </source>
</evidence>
<comment type="caution">
    <text evidence="3">The sequence shown here is derived from an EMBL/GenBank/DDBJ whole genome shotgun (WGS) entry which is preliminary data.</text>
</comment>
<dbReference type="OrthoDB" id="798399at2"/>
<evidence type="ECO:0008006" key="5">
    <source>
        <dbReference type="Google" id="ProtNLM"/>
    </source>
</evidence>